<dbReference type="UniPathway" id="UPA00074">
    <property type="reaction ID" value="UER00126"/>
</dbReference>
<evidence type="ECO:0000256" key="5">
    <source>
        <dbReference type="ARBA" id="ARBA00047664"/>
    </source>
</evidence>
<reference evidence="8 9" key="1">
    <citation type="submission" date="2017-03" db="EMBL/GenBank/DDBJ databases">
        <title>Genome Sequence of Roseovarius mucosus strain SMR3 Isolated from a culture of the Diatom Skeletonema marinoi.</title>
        <authorList>
            <person name="Topel M."/>
            <person name="Pinder M."/>
            <person name="Johansson O.N."/>
            <person name="Kourtchenko O."/>
            <person name="Godhe A."/>
            <person name="Clarke A.K."/>
        </authorList>
    </citation>
    <scope>NUCLEOTIDE SEQUENCE [LARGE SCALE GENOMIC DNA]</scope>
    <source>
        <strain evidence="8 9">SMR3</strain>
    </source>
</reference>
<dbReference type="InterPro" id="IPR001555">
    <property type="entry name" value="GART_AS"/>
</dbReference>
<sequence>MSKRVAILLSGGGSNMRALVTSMTGEHPARPALVLSNRADAGGIAWAKAQGIATEVVDHRPHGSDRAAFEAEIDARLRPYAIDIICLAGFMRVLTAGFVTPWQGRMINIHPSLLPKYRGLHTHARALEAGDQEAGCTVHEVTAELDEGPILGQARVPVLATDTPDTLAERVLVQEHILYPAVLRRFAQGNRAPLYLP</sequence>
<dbReference type="GO" id="GO:0004644">
    <property type="term" value="F:phosphoribosylglycinamide formyltransferase activity"/>
    <property type="evidence" value="ECO:0007669"/>
    <property type="project" value="UniProtKB-UniRule"/>
</dbReference>
<dbReference type="KEGG" id="rmm:ROSMUCSMR3_00045"/>
<dbReference type="OrthoDB" id="9806170at2"/>
<comment type="catalytic activity">
    <reaction evidence="5 6">
        <text>N(1)-(5-phospho-beta-D-ribosyl)glycinamide + (6R)-10-formyltetrahydrofolate = N(2)-formyl-N(1)-(5-phospho-beta-D-ribosyl)glycinamide + (6S)-5,6,7,8-tetrahydrofolate + H(+)</text>
        <dbReference type="Rhea" id="RHEA:15053"/>
        <dbReference type="ChEBI" id="CHEBI:15378"/>
        <dbReference type="ChEBI" id="CHEBI:57453"/>
        <dbReference type="ChEBI" id="CHEBI:143788"/>
        <dbReference type="ChEBI" id="CHEBI:147286"/>
        <dbReference type="ChEBI" id="CHEBI:195366"/>
        <dbReference type="EC" id="2.1.2.2"/>
    </reaction>
</comment>
<comment type="similarity">
    <text evidence="4 6">Belongs to the GART family.</text>
</comment>
<dbReference type="GO" id="GO:0006189">
    <property type="term" value="P:'de novo' IMP biosynthetic process"/>
    <property type="evidence" value="ECO:0007669"/>
    <property type="project" value="UniProtKB-UniRule"/>
</dbReference>
<comment type="caution">
    <text evidence="6">Lacks conserved residue(s) required for the propagation of feature annotation.</text>
</comment>
<keyword evidence="9" id="KW-1185">Reference proteome</keyword>
<dbReference type="PROSITE" id="PS00373">
    <property type="entry name" value="GART"/>
    <property type="match status" value="1"/>
</dbReference>
<dbReference type="InterPro" id="IPR002376">
    <property type="entry name" value="Formyl_transf_N"/>
</dbReference>
<evidence type="ECO:0000259" key="7">
    <source>
        <dbReference type="Pfam" id="PF00551"/>
    </source>
</evidence>
<dbReference type="PANTHER" id="PTHR43369:SF2">
    <property type="entry name" value="PHOSPHORIBOSYLGLYCINAMIDE FORMYLTRANSFERASE"/>
    <property type="match status" value="1"/>
</dbReference>
<evidence type="ECO:0000256" key="3">
    <source>
        <dbReference type="ARBA" id="ARBA00022755"/>
    </source>
</evidence>
<evidence type="ECO:0000256" key="6">
    <source>
        <dbReference type="HAMAP-Rule" id="MF_01930"/>
    </source>
</evidence>
<dbReference type="NCBIfam" id="TIGR00639">
    <property type="entry name" value="PurN"/>
    <property type="match status" value="1"/>
</dbReference>
<feature type="domain" description="Formyl transferase N-terminal" evidence="7">
    <location>
        <begin position="3"/>
        <end position="183"/>
    </location>
</feature>
<feature type="site" description="Raises pKa of active site His" evidence="6">
    <location>
        <position position="146"/>
    </location>
</feature>
<proteinExistence type="inferred from homology"/>
<dbReference type="SUPFAM" id="SSF53328">
    <property type="entry name" value="Formyltransferase"/>
    <property type="match status" value="1"/>
</dbReference>
<dbReference type="HAMAP" id="MF_01930">
    <property type="entry name" value="PurN"/>
    <property type="match status" value="1"/>
</dbReference>
<feature type="binding site" evidence="6">
    <location>
        <position position="66"/>
    </location>
    <ligand>
        <name>(6R)-10-formyltetrahydrofolate</name>
        <dbReference type="ChEBI" id="CHEBI:195366"/>
    </ligand>
</feature>
<evidence type="ECO:0000256" key="2">
    <source>
        <dbReference type="ARBA" id="ARBA00022679"/>
    </source>
</evidence>
<comment type="pathway">
    <text evidence="1 6">Purine metabolism; IMP biosynthesis via de novo pathway; N(2)-formyl-N(1)-(5-phospho-D-ribosyl)glycinamide from N(1)-(5-phospho-D-ribosyl)glycinamide (10-formyl THF route): step 1/1.</text>
</comment>
<comment type="function">
    <text evidence="6">Catalyzes the transfer of a formyl group from 10-formyltetrahydrofolate to 5-phospho-ribosyl-glycinamide (GAR), producing 5-phospho-ribosyl-N-formylglycinamide (FGAR) and tetrahydrofolate.</text>
</comment>
<dbReference type="Proteomes" id="UP000192273">
    <property type="component" value="Chromosome"/>
</dbReference>
<evidence type="ECO:0000313" key="9">
    <source>
        <dbReference type="Proteomes" id="UP000192273"/>
    </source>
</evidence>
<dbReference type="EC" id="2.1.2.2" evidence="6"/>
<keyword evidence="3 6" id="KW-0658">Purine biosynthesis</keyword>
<evidence type="ECO:0000256" key="4">
    <source>
        <dbReference type="ARBA" id="ARBA00038440"/>
    </source>
</evidence>
<gene>
    <name evidence="6 8" type="primary">purN</name>
    <name evidence="8" type="ORF">ROSMUCSMR3_00045</name>
</gene>
<feature type="binding site" evidence="6">
    <location>
        <position position="108"/>
    </location>
    <ligand>
        <name>(6R)-10-formyltetrahydrofolate</name>
        <dbReference type="ChEBI" id="CHEBI:195366"/>
    </ligand>
</feature>
<evidence type="ECO:0000256" key="1">
    <source>
        <dbReference type="ARBA" id="ARBA00005054"/>
    </source>
</evidence>
<keyword evidence="2 6" id="KW-0808">Transferase</keyword>
<dbReference type="Pfam" id="PF00551">
    <property type="entry name" value="Formyl_trans_N"/>
    <property type="match status" value="1"/>
</dbReference>
<dbReference type="CDD" id="cd08645">
    <property type="entry name" value="FMT_core_GART"/>
    <property type="match status" value="1"/>
</dbReference>
<dbReference type="InterPro" id="IPR036477">
    <property type="entry name" value="Formyl_transf_N_sf"/>
</dbReference>
<dbReference type="RefSeq" id="WP_081506075.1">
    <property type="nucleotide sequence ID" value="NZ_CP020474.1"/>
</dbReference>
<dbReference type="PANTHER" id="PTHR43369">
    <property type="entry name" value="PHOSPHORIBOSYLGLYCINAMIDE FORMYLTRANSFERASE"/>
    <property type="match status" value="1"/>
</dbReference>
<feature type="binding site" evidence="6">
    <location>
        <begin position="13"/>
        <end position="15"/>
    </location>
    <ligand>
        <name>N(1)-(5-phospho-beta-D-ribosyl)glycinamide</name>
        <dbReference type="ChEBI" id="CHEBI:143788"/>
    </ligand>
</feature>
<organism evidence="8 9">
    <name type="scientific">Roseovarius mucosus</name>
    <dbReference type="NCBI Taxonomy" id="215743"/>
    <lineage>
        <taxon>Bacteria</taxon>
        <taxon>Pseudomonadati</taxon>
        <taxon>Pseudomonadota</taxon>
        <taxon>Alphaproteobacteria</taxon>
        <taxon>Rhodobacterales</taxon>
        <taxon>Roseobacteraceae</taxon>
        <taxon>Roseovarius</taxon>
    </lineage>
</organism>
<evidence type="ECO:0000313" key="8">
    <source>
        <dbReference type="EMBL" id="ARE81558.1"/>
    </source>
</evidence>
<dbReference type="GO" id="GO:0005829">
    <property type="term" value="C:cytosol"/>
    <property type="evidence" value="ECO:0007669"/>
    <property type="project" value="TreeGrafter"/>
</dbReference>
<protein>
    <recommendedName>
        <fullName evidence="6">Phosphoribosylglycinamide formyltransferase</fullName>
        <ecNumber evidence="6">2.1.2.2</ecNumber>
    </recommendedName>
    <alternativeName>
        <fullName evidence="6">5'-phosphoribosylglycinamide transformylase</fullName>
    </alternativeName>
    <alternativeName>
        <fullName evidence="6">GAR transformylase</fullName>
        <shortName evidence="6">GART</shortName>
    </alternativeName>
</protein>
<dbReference type="EMBL" id="CP020474">
    <property type="protein sequence ID" value="ARE81558.1"/>
    <property type="molecule type" value="Genomic_DNA"/>
</dbReference>
<accession>A0A1V0RIG4</accession>
<feature type="active site" description="Proton donor" evidence="6">
    <location>
        <position position="110"/>
    </location>
</feature>
<dbReference type="Gene3D" id="3.40.50.170">
    <property type="entry name" value="Formyl transferase, N-terminal domain"/>
    <property type="match status" value="1"/>
</dbReference>
<dbReference type="AlphaFoldDB" id="A0A1V0RIG4"/>
<name>A0A1V0RIG4_9RHOB</name>
<dbReference type="InterPro" id="IPR004607">
    <property type="entry name" value="GART"/>
</dbReference>